<sequence>MLDSLIDLAKDHLSGVVSNQPELKNLDPQETARVTGETVIEDLMGQAQTGNTSGIMEMLSGQQTTAASPLVSSMIPGIAAKLAGRLGIPEGTARTLAAVAIPVIMNMMNGQVNQAQKGGLDIGSMLGGLMGGGGLAGLGGLGGLGNLGGQGNTQKSKDQQGGLGDMLGGFFK</sequence>
<name>A0A6J4M315_9SPHI</name>
<gene>
    <name evidence="2" type="ORF">AVDCRST_MAG56-8216</name>
</gene>
<organism evidence="2">
    <name type="scientific">uncultured Cytophagales bacterium</name>
    <dbReference type="NCBI Taxonomy" id="158755"/>
    <lineage>
        <taxon>Bacteria</taxon>
        <taxon>Pseudomonadati</taxon>
        <taxon>Bacteroidota</taxon>
        <taxon>Sphingobacteriia</taxon>
        <taxon>Sphingobacteriales</taxon>
        <taxon>environmental samples</taxon>
    </lineage>
</organism>
<accession>A0A6J4M315</accession>
<dbReference type="EMBL" id="CADCTQ010000692">
    <property type="protein sequence ID" value="CAA9346754.1"/>
    <property type="molecule type" value="Genomic_DNA"/>
</dbReference>
<feature type="compositionally biased region" description="Gly residues" evidence="1">
    <location>
        <begin position="161"/>
        <end position="172"/>
    </location>
</feature>
<dbReference type="AlphaFoldDB" id="A0A6J4M315"/>
<evidence type="ECO:0008006" key="3">
    <source>
        <dbReference type="Google" id="ProtNLM"/>
    </source>
</evidence>
<evidence type="ECO:0000313" key="2">
    <source>
        <dbReference type="EMBL" id="CAA9346754.1"/>
    </source>
</evidence>
<protein>
    <recommendedName>
        <fullName evidence="3">DUF937 domain-containing protein</fullName>
    </recommendedName>
</protein>
<feature type="region of interest" description="Disordered" evidence="1">
    <location>
        <begin position="149"/>
        <end position="172"/>
    </location>
</feature>
<proteinExistence type="predicted"/>
<evidence type="ECO:0000256" key="1">
    <source>
        <dbReference type="SAM" id="MobiDB-lite"/>
    </source>
</evidence>
<reference evidence="2" key="1">
    <citation type="submission" date="2020-02" db="EMBL/GenBank/DDBJ databases">
        <authorList>
            <person name="Meier V. D."/>
        </authorList>
    </citation>
    <scope>NUCLEOTIDE SEQUENCE</scope>
    <source>
        <strain evidence="2">AVDCRST_MAG56</strain>
    </source>
</reference>